<evidence type="ECO:0000313" key="3">
    <source>
        <dbReference type="EMBL" id="MFD1545077.1"/>
    </source>
</evidence>
<dbReference type="PROSITE" id="PS51635">
    <property type="entry name" value="PNPLA"/>
    <property type="match status" value="1"/>
</dbReference>
<dbReference type="InterPro" id="IPR050301">
    <property type="entry name" value="NTE"/>
</dbReference>
<evidence type="ECO:0000256" key="1">
    <source>
        <dbReference type="PROSITE-ProRule" id="PRU01161"/>
    </source>
</evidence>
<keyword evidence="4" id="KW-1185">Reference proteome</keyword>
<feature type="active site" description="Nucleophile" evidence="1">
    <location>
        <position position="45"/>
    </location>
</feature>
<name>A0ABW4GUW8_9ACTN</name>
<organism evidence="3 4">
    <name type="scientific">Nonomuraea guangzhouensis</name>
    <dbReference type="NCBI Taxonomy" id="1291555"/>
    <lineage>
        <taxon>Bacteria</taxon>
        <taxon>Bacillati</taxon>
        <taxon>Actinomycetota</taxon>
        <taxon>Actinomycetes</taxon>
        <taxon>Streptosporangiales</taxon>
        <taxon>Streptosporangiaceae</taxon>
        <taxon>Nonomuraea</taxon>
    </lineage>
</organism>
<dbReference type="InterPro" id="IPR002641">
    <property type="entry name" value="PNPLA_dom"/>
</dbReference>
<dbReference type="EMBL" id="JBHUCM010000045">
    <property type="protein sequence ID" value="MFD1545077.1"/>
    <property type="molecule type" value="Genomic_DNA"/>
</dbReference>
<keyword evidence="1" id="KW-0378">Hydrolase</keyword>
<keyword evidence="1" id="KW-0443">Lipid metabolism</keyword>
<dbReference type="PANTHER" id="PTHR14226:SF78">
    <property type="entry name" value="SLR0060 PROTEIN"/>
    <property type="match status" value="1"/>
</dbReference>
<evidence type="ECO:0000313" key="4">
    <source>
        <dbReference type="Proteomes" id="UP001597097"/>
    </source>
</evidence>
<feature type="short sequence motif" description="GXSXG" evidence="1">
    <location>
        <begin position="43"/>
        <end position="47"/>
    </location>
</feature>
<proteinExistence type="predicted"/>
<dbReference type="RefSeq" id="WP_219529030.1">
    <property type="nucleotide sequence ID" value="NZ_JAHKRM010000005.1"/>
</dbReference>
<dbReference type="PANTHER" id="PTHR14226">
    <property type="entry name" value="NEUROPATHY TARGET ESTERASE/SWISS CHEESE D.MELANOGASTER"/>
    <property type="match status" value="1"/>
</dbReference>
<dbReference type="Pfam" id="PF01734">
    <property type="entry name" value="Patatin"/>
    <property type="match status" value="1"/>
</dbReference>
<feature type="domain" description="PNPLA" evidence="2">
    <location>
        <begin position="9"/>
        <end position="228"/>
    </location>
</feature>
<gene>
    <name evidence="3" type="ORF">ACFSJ0_49110</name>
</gene>
<comment type="caution">
    <text evidence="3">The sequence shown here is derived from an EMBL/GenBank/DDBJ whole genome shotgun (WGS) entry which is preliminary data.</text>
</comment>
<evidence type="ECO:0000259" key="2">
    <source>
        <dbReference type="PROSITE" id="PS51635"/>
    </source>
</evidence>
<feature type="short sequence motif" description="DGA/G" evidence="1">
    <location>
        <begin position="215"/>
        <end position="217"/>
    </location>
</feature>
<comment type="caution">
    <text evidence="1">Lacks conserved residue(s) required for the propagation of feature annotation.</text>
</comment>
<reference evidence="4" key="1">
    <citation type="journal article" date="2019" name="Int. J. Syst. Evol. Microbiol.">
        <title>The Global Catalogue of Microorganisms (GCM) 10K type strain sequencing project: providing services to taxonomists for standard genome sequencing and annotation.</title>
        <authorList>
            <consortium name="The Broad Institute Genomics Platform"/>
            <consortium name="The Broad Institute Genome Sequencing Center for Infectious Disease"/>
            <person name="Wu L."/>
            <person name="Ma J."/>
        </authorList>
    </citation>
    <scope>NUCLEOTIDE SEQUENCE [LARGE SCALE GENOMIC DNA]</scope>
    <source>
        <strain evidence="4">CGMCC 1.15399</strain>
    </source>
</reference>
<accession>A0ABW4GUW8</accession>
<protein>
    <submittedName>
        <fullName evidence="3">Patatin-like phospholipase family protein</fullName>
    </submittedName>
</protein>
<dbReference type="Proteomes" id="UP001597097">
    <property type="component" value="Unassembled WGS sequence"/>
</dbReference>
<feature type="active site" description="Proton acceptor" evidence="1">
    <location>
        <position position="215"/>
    </location>
</feature>
<keyword evidence="1" id="KW-0442">Lipid degradation</keyword>
<sequence>MSTAPAIGLALSGGGFRATAFGLGCLRALHDSRLLPQVRVVSGISGGSLLAAMWAYGPRDFADFDDNVTALLRRGMQAELIRSALLPSRVLKGVVSRVRSMPGLPRRRLRTFTRTEALVHVLATRFFGSRTVEQITVPNLTSVISATDLITTNAVRFGSAGSSCSAYGRIVQAVPVADAVAASAAFPALLPALARTYDFADARMGTRTEAVLMTDGGVYDNLGLSPLLPGRSRAFTSHVYDLDYIFAIDAGRGRTTKQAAPFLLGRLVRSFDIAYNRTQDGSRALLNTAVERGPLRGFVHAYLAMRDHKLPVPIADYVPRAAVVDYPTDFRAVSAENFRLLTVRGEQLTRVLLAHYCPELLAGP</sequence>